<dbReference type="EMBL" id="KX611338">
    <property type="protein sequence ID" value="ASA47672.1"/>
    <property type="molecule type" value="Genomic_RNA"/>
</dbReference>
<keyword evidence="1" id="KW-1133">Transmembrane helix</keyword>
<keyword evidence="1" id="KW-0812">Transmembrane</keyword>
<dbReference type="InterPro" id="IPR009547">
    <property type="entry name" value="Tenui_PVC2"/>
</dbReference>
<proteinExistence type="predicted"/>
<reference evidence="2" key="1">
    <citation type="submission" date="2016-07" db="EMBL/GenBank/DDBJ databases">
        <title>Molecular variability of the complete genes of Rice stripe virus infecting rice in Sichuan province of China.</title>
        <authorList>
            <person name="Wu G.T."/>
            <person name="Qing L."/>
            <person name="Rang J."/>
        </authorList>
    </citation>
    <scope>NUCLEOTIDE SEQUENCE</scope>
    <source>
        <strain evidence="2">Huid04</strain>
    </source>
</reference>
<evidence type="ECO:0000313" key="2">
    <source>
        <dbReference type="EMBL" id="ASA47672.1"/>
    </source>
</evidence>
<feature type="transmembrane region" description="Helical" evidence="1">
    <location>
        <begin position="359"/>
        <end position="376"/>
    </location>
</feature>
<dbReference type="PIRSF" id="PIRSF011360">
    <property type="entry name" value="Tenui_PVC2"/>
    <property type="match status" value="1"/>
</dbReference>
<organism evidence="2">
    <name type="scientific">Tenuivirus oryzaclavatae</name>
    <dbReference type="NCBI Taxonomy" id="3052763"/>
    <lineage>
        <taxon>Viruses</taxon>
        <taxon>Riboviria</taxon>
        <taxon>Orthornavirae</taxon>
        <taxon>Negarnaviricota</taxon>
        <taxon>Polyploviricotina</taxon>
        <taxon>Bunyaviricetes</taxon>
        <taxon>Hareavirales</taxon>
        <taxon>Phenuiviridae</taxon>
        <taxon>Tenuivirus</taxon>
    </lineage>
</organism>
<feature type="transmembrane region" description="Helical" evidence="1">
    <location>
        <begin position="264"/>
        <end position="291"/>
    </location>
</feature>
<name>A0A1Z2RTZ3_9VIRU</name>
<keyword evidence="1" id="KW-0472">Membrane</keyword>
<evidence type="ECO:0000256" key="1">
    <source>
        <dbReference type="SAM" id="Phobius"/>
    </source>
</evidence>
<sequence>MHFKSYFIYTTIFNMAWGAPIPFPDTHSWMRNREREPSEIVKVPCSARAPPCKLTYDLNGYFIENGLICYNRASVNYFETCYTGNYNYKLPLHPSFSKFGGHVYLSCDDAILLNVSLVGIQQTEYTSSPLLITTSNSERISYSNLRTGFLGMVYAVETRACIQPDQAKKPEEIINHGVAIKPSCTDGVLYYINSACEVNVSDQTFSIPSCESVKLPTYDDTIEVCDKGGCQNVTCHPGEICDKYERMDIIMRIKNYQCSHIYKYSLYSIILFFVIVIVFTLITIMNILFFLKPAFWLLKKVLYSMVGLCHRRPAVDEVSIDMSTVRVVDEAEEGLLVVEDSIAPNTNVSDKVRRKGRKVENGLIFIPYILMILLLVCSTESCQDLVSSISNIERCTNNSCDFISKMKLTLLNTPQDFCFKTSTDVYKIRFNSVRVMCLSVPLYYTNSFKRVISREEWKCFEGEGCRTDGTHSIWGESTSLSFDYCVTDFHIFSYCPAYHYNWKRIEYEPTSSRACTIMKCMDTKFEIVGYIQKNGHVLKELGGITSKYDSPLVSISLSNYNSARMPREYAECDGKAYLRTANDLGSFDKELLGNIQCPTEDDAVVLSSKCKTKILSNEDLPVIRYIERDGVDMLEHVKSEPLKDVLVSSSGISLGTLDLFPVELNLQFKEAITSIITSKISLNGTSCKITGIERKFKKTTVSIESSNKVYLSDILACEGLAVCPMILNNIKKGTCITTTYYSVSVGSMIKCKFIYSGDTIMCKYDVSPLEITVISPSLDVSSFEAVKTSTTNWMELLAGIVKDNPKLSLVASIMPIGLILKTIRSFLDDIRQVD</sequence>
<dbReference type="Pfam" id="PF06656">
    <property type="entry name" value="Tenui_PVC2"/>
    <property type="match status" value="1"/>
</dbReference>
<protein>
    <submittedName>
        <fullName evidence="2">NSc2 protein</fullName>
    </submittedName>
</protein>
<accession>A0A1Z2RTZ3</accession>